<dbReference type="Gene3D" id="1.25.40.10">
    <property type="entry name" value="Tetratricopeptide repeat domain"/>
    <property type="match status" value="2"/>
</dbReference>
<dbReference type="InterPro" id="IPR011990">
    <property type="entry name" value="TPR-like_helical_dom_sf"/>
</dbReference>
<dbReference type="Proteomes" id="UP000184171">
    <property type="component" value="Unassembled WGS sequence"/>
</dbReference>
<dbReference type="STRING" id="1122189.SAMN02745165_02513"/>
<evidence type="ECO:0000313" key="7">
    <source>
        <dbReference type="Proteomes" id="UP000184171"/>
    </source>
</evidence>
<keyword evidence="4" id="KW-0175">Coiled coil</keyword>
<dbReference type="InterPro" id="IPR056836">
    <property type="entry name" value="ARM_TT21_4th"/>
</dbReference>
<feature type="repeat" description="TPR" evidence="3">
    <location>
        <begin position="195"/>
        <end position="228"/>
    </location>
</feature>
<dbReference type="PROSITE" id="PS50005">
    <property type="entry name" value="TPR"/>
    <property type="match status" value="1"/>
</dbReference>
<dbReference type="EMBL" id="FQZT01000009">
    <property type="protein sequence ID" value="SHJ50074.1"/>
    <property type="molecule type" value="Genomic_DNA"/>
</dbReference>
<evidence type="ECO:0000256" key="3">
    <source>
        <dbReference type="PROSITE-ProRule" id="PRU00339"/>
    </source>
</evidence>
<name>A0A1M6JTK7_MALRU</name>
<evidence type="ECO:0000259" key="5">
    <source>
        <dbReference type="Pfam" id="PF25068"/>
    </source>
</evidence>
<keyword evidence="2 3" id="KW-0802">TPR repeat</keyword>
<organism evidence="6 7">
    <name type="scientific">Malonomonas rubra DSM 5091</name>
    <dbReference type="NCBI Taxonomy" id="1122189"/>
    <lineage>
        <taxon>Bacteria</taxon>
        <taxon>Pseudomonadati</taxon>
        <taxon>Thermodesulfobacteriota</taxon>
        <taxon>Desulfuromonadia</taxon>
        <taxon>Desulfuromonadales</taxon>
        <taxon>Geopsychrobacteraceae</taxon>
        <taxon>Malonomonas</taxon>
    </lineage>
</organism>
<evidence type="ECO:0000313" key="6">
    <source>
        <dbReference type="EMBL" id="SHJ50074.1"/>
    </source>
</evidence>
<sequence>MKKQLKIKQRQTARKNKASRWILPVLLLLLIAAAAVPVYQQLQKTAPERLFDKALELESRGKIDAAQEKFRSIFTSYPQSDLAPVALLRSGKIWHYDKRQEQRALLEYLQLEHDYSGHSEVREAQLSAAKIIKHSLRDYSRAIGFYQRLLDQSTVDRDQLYYEIADCYFRLDNYSQARIELETLLEEYPQTSLLADVLYRKGSLLLLENKLEAARQDWQQLIEQFPENKQSIQARFNLAQLLEEGERLQEALKMYQELQDFPRPALLQEKIEHLKKRIAAKKKAI</sequence>
<evidence type="ECO:0000256" key="1">
    <source>
        <dbReference type="ARBA" id="ARBA00022737"/>
    </source>
</evidence>
<dbReference type="InterPro" id="IPR019734">
    <property type="entry name" value="TPR_rpt"/>
</dbReference>
<gene>
    <name evidence="6" type="ORF">SAMN02745165_02513</name>
</gene>
<dbReference type="SUPFAM" id="SSF48452">
    <property type="entry name" value="TPR-like"/>
    <property type="match status" value="1"/>
</dbReference>
<dbReference type="Pfam" id="PF25068">
    <property type="entry name" value="ARM_TT21_4th"/>
    <property type="match status" value="1"/>
</dbReference>
<feature type="coiled-coil region" evidence="4">
    <location>
        <begin position="204"/>
        <end position="258"/>
    </location>
</feature>
<feature type="domain" description="Tetratricopeptide repeat protein 21A/21B fourth ARM" evidence="5">
    <location>
        <begin position="138"/>
        <end position="251"/>
    </location>
</feature>
<keyword evidence="1" id="KW-0677">Repeat</keyword>
<evidence type="ECO:0000256" key="4">
    <source>
        <dbReference type="SAM" id="Coils"/>
    </source>
</evidence>
<keyword evidence="7" id="KW-1185">Reference proteome</keyword>
<protein>
    <submittedName>
        <fullName evidence="6">Tetratricopeptide repeat-containing protein</fullName>
    </submittedName>
</protein>
<reference evidence="6 7" key="1">
    <citation type="submission" date="2016-11" db="EMBL/GenBank/DDBJ databases">
        <authorList>
            <person name="Jaros S."/>
            <person name="Januszkiewicz K."/>
            <person name="Wedrychowicz H."/>
        </authorList>
    </citation>
    <scope>NUCLEOTIDE SEQUENCE [LARGE SCALE GENOMIC DNA]</scope>
    <source>
        <strain evidence="6 7">DSM 5091</strain>
    </source>
</reference>
<proteinExistence type="predicted"/>
<accession>A0A1M6JTK7</accession>
<dbReference type="AlphaFoldDB" id="A0A1M6JTK7"/>
<evidence type="ECO:0000256" key="2">
    <source>
        <dbReference type="ARBA" id="ARBA00022803"/>
    </source>
</evidence>
<dbReference type="SMART" id="SM00028">
    <property type="entry name" value="TPR"/>
    <property type="match status" value="4"/>
</dbReference>